<proteinExistence type="predicted"/>
<feature type="compositionally biased region" description="Acidic residues" evidence="1">
    <location>
        <begin position="545"/>
        <end position="554"/>
    </location>
</feature>
<feature type="transmembrane region" description="Helical" evidence="2">
    <location>
        <begin position="162"/>
        <end position="183"/>
    </location>
</feature>
<keyword evidence="3" id="KW-0732">Signal</keyword>
<accession>A0A9P5SE25</accession>
<feature type="compositionally biased region" description="Polar residues" evidence="1">
    <location>
        <begin position="284"/>
        <end position="295"/>
    </location>
</feature>
<reference evidence="4" key="1">
    <citation type="journal article" date="2020" name="Fungal Divers.">
        <title>Resolving the Mortierellaceae phylogeny through synthesis of multi-gene phylogenetics and phylogenomics.</title>
        <authorList>
            <person name="Vandepol N."/>
            <person name="Liber J."/>
            <person name="Desiro A."/>
            <person name="Na H."/>
            <person name="Kennedy M."/>
            <person name="Barry K."/>
            <person name="Grigoriev I.V."/>
            <person name="Miller A.N."/>
            <person name="O'Donnell K."/>
            <person name="Stajich J.E."/>
            <person name="Bonito G."/>
        </authorList>
    </citation>
    <scope>NUCLEOTIDE SEQUENCE</scope>
    <source>
        <strain evidence="4">NVP1</strain>
    </source>
</reference>
<feature type="compositionally biased region" description="Low complexity" evidence="1">
    <location>
        <begin position="759"/>
        <end position="780"/>
    </location>
</feature>
<feature type="compositionally biased region" description="Low complexity" evidence="1">
    <location>
        <begin position="614"/>
        <end position="627"/>
    </location>
</feature>
<feature type="compositionally biased region" description="Polar residues" evidence="1">
    <location>
        <begin position="380"/>
        <end position="419"/>
    </location>
</feature>
<dbReference type="AlphaFoldDB" id="A0A9P5SE25"/>
<gene>
    <name evidence="4" type="ORF">BG006_009909</name>
</gene>
<dbReference type="Proteomes" id="UP000696485">
    <property type="component" value="Unassembled WGS sequence"/>
</dbReference>
<feature type="compositionally biased region" description="Acidic residues" evidence="1">
    <location>
        <begin position="636"/>
        <end position="648"/>
    </location>
</feature>
<feature type="compositionally biased region" description="Low complexity" evidence="1">
    <location>
        <begin position="564"/>
        <end position="577"/>
    </location>
</feature>
<feature type="signal peptide" evidence="3">
    <location>
        <begin position="1"/>
        <end position="27"/>
    </location>
</feature>
<evidence type="ECO:0000256" key="1">
    <source>
        <dbReference type="SAM" id="MobiDB-lite"/>
    </source>
</evidence>
<feature type="compositionally biased region" description="Gly residues" evidence="1">
    <location>
        <begin position="223"/>
        <end position="237"/>
    </location>
</feature>
<evidence type="ECO:0000313" key="4">
    <source>
        <dbReference type="EMBL" id="KAF9326675.1"/>
    </source>
</evidence>
<feature type="region of interest" description="Disordered" evidence="1">
    <location>
        <begin position="128"/>
        <end position="153"/>
    </location>
</feature>
<keyword evidence="2" id="KW-0472">Membrane</keyword>
<feature type="compositionally biased region" description="Pro residues" evidence="1">
    <location>
        <begin position="743"/>
        <end position="758"/>
    </location>
</feature>
<comment type="caution">
    <text evidence="4">The sequence shown here is derived from an EMBL/GenBank/DDBJ whole genome shotgun (WGS) entry which is preliminary data.</text>
</comment>
<dbReference type="EMBL" id="JAAAUY010000748">
    <property type="protein sequence ID" value="KAF9326675.1"/>
    <property type="molecule type" value="Genomic_DNA"/>
</dbReference>
<keyword evidence="2" id="KW-1133">Transmembrane helix</keyword>
<feature type="compositionally biased region" description="Polar residues" evidence="1">
    <location>
        <begin position="447"/>
        <end position="457"/>
    </location>
</feature>
<keyword evidence="2" id="KW-0812">Transmembrane</keyword>
<feature type="chain" id="PRO_5040158550" evidence="3">
    <location>
        <begin position="28"/>
        <end position="841"/>
    </location>
</feature>
<keyword evidence="5" id="KW-1185">Reference proteome</keyword>
<feature type="compositionally biased region" description="Basic and acidic residues" evidence="1">
    <location>
        <begin position="194"/>
        <end position="204"/>
    </location>
</feature>
<feature type="compositionally biased region" description="Polar residues" evidence="1">
    <location>
        <begin position="694"/>
        <end position="703"/>
    </location>
</feature>
<evidence type="ECO:0000256" key="2">
    <source>
        <dbReference type="SAM" id="Phobius"/>
    </source>
</evidence>
<feature type="compositionally biased region" description="Low complexity" evidence="1">
    <location>
        <begin position="129"/>
        <end position="147"/>
    </location>
</feature>
<name>A0A9P5SE25_9FUNG</name>
<feature type="compositionally biased region" description="Low complexity" evidence="1">
    <location>
        <begin position="660"/>
        <end position="690"/>
    </location>
</feature>
<feature type="compositionally biased region" description="Low complexity" evidence="1">
    <location>
        <begin position="477"/>
        <end position="493"/>
    </location>
</feature>
<feature type="compositionally biased region" description="Low complexity" evidence="1">
    <location>
        <begin position="427"/>
        <end position="436"/>
    </location>
</feature>
<sequence length="841" mass="89854">MSSSSTTLRMSQALLLVASSWIGIVSANINFGTIPATLELKPGDFYVVNWTVNTPTNATQVNMNPFTLQLRAATQQRYNLQTNVLQNSNTARIQIPPDATGGVHKFYADYQGNPLGPNTAMSAPFKILGPSATTGSTTGTGSGARPTESGAPAADNGMSGGALAGIIGGVVVLFLGVALLFYFRHRRRIAQRVADSRSMDESKEGFGAYSKNQDKESLTRSAGSGGGPAGSIGGGSALVGAAAGGPRPRPDECSPNQQQEGMNANPMAGGAAGGPRLRPDERSLNQQQSMNDNAMSNNRNDGNDGSNGPTTRNPFEGGAPSPRHEQYQPPAMTQQPPRPYQQQSPFANPPMHQQHPDNRDSFESELESAYDPTHRANPMLNRNDSNTIGARTSPLSHSASGSRYPHNTTPQPTQQNPFASQDREMMAVAAAVAAAASPVQGHRQLDPRSQSPVSRSATPRAIEMQPLDIQQHHLEQQQRMAQRQQQQQTQAQASPKSQTPVQPLPAAQHSINPTQFDDKAEVEEDSGPAYNGYRDTIFGAYAQNQDDDDDEDEAPVPMVPNHLANAQNNQPNDAPAPTGGAEIQRKKSVKFTGVPASGPIVLPSHEAAKEHQIQKSQHQPQQQQQQHARPVSDQIYSDEDGDNDEDEVQMQMRMIEQELAAASPASAASRPYVNTSGSSNASGSSPYVSALSPVRSSNQSHGNANDEPMFGNDFYEDVIAAVDKNKGPPESPTSPVGLAYKKPPMPPPPAPAPAPPQFTPSSQQQQFVQQQHIPSPQPQHMAKEVFGAPSPRIAPASLPSQNNSGNRPPRANIRPSPPPGEPLQPHHGDDEEAAFYASSLM</sequence>
<evidence type="ECO:0000256" key="3">
    <source>
        <dbReference type="SAM" id="SignalP"/>
    </source>
</evidence>
<evidence type="ECO:0000313" key="5">
    <source>
        <dbReference type="Proteomes" id="UP000696485"/>
    </source>
</evidence>
<feature type="region of interest" description="Disordered" evidence="1">
    <location>
        <begin position="193"/>
        <end position="841"/>
    </location>
</feature>
<protein>
    <submittedName>
        <fullName evidence="4">Uncharacterized protein</fullName>
    </submittedName>
</protein>
<organism evidence="4 5">
    <name type="scientific">Podila minutissima</name>
    <dbReference type="NCBI Taxonomy" id="64525"/>
    <lineage>
        <taxon>Eukaryota</taxon>
        <taxon>Fungi</taxon>
        <taxon>Fungi incertae sedis</taxon>
        <taxon>Mucoromycota</taxon>
        <taxon>Mortierellomycotina</taxon>
        <taxon>Mortierellomycetes</taxon>
        <taxon>Mortierellales</taxon>
        <taxon>Mortierellaceae</taxon>
        <taxon>Podila</taxon>
    </lineage>
</organism>
<feature type="compositionally biased region" description="Low complexity" evidence="1">
    <location>
        <begin position="296"/>
        <end position="308"/>
    </location>
</feature>